<dbReference type="AlphaFoldDB" id="A0A074V5H6"/>
<reference evidence="1 2" key="1">
    <citation type="journal article" date="2014" name="PLoS Genet.">
        <title>Hidden diversity in honey bee gut symbionts detected by single-cell genomics.</title>
        <authorList>
            <person name="Engel P."/>
            <person name="Stepanauskas R."/>
            <person name="Moran N."/>
        </authorList>
    </citation>
    <scope>NUCLEOTIDE SEQUENCE [LARGE SCALE GENOMIC DNA]</scope>
    <source>
        <strain evidence="1 2">SCGC AB-598-J21</strain>
    </source>
</reference>
<proteinExistence type="predicted"/>
<gene>
    <name evidence="1" type="ORF">SASC598J21_018120</name>
</gene>
<accession>A0A074V5H6</accession>
<evidence type="ECO:0000313" key="1">
    <source>
        <dbReference type="EMBL" id="KEQ00411.1"/>
    </source>
</evidence>
<dbReference type="EMBL" id="AVQL01000451">
    <property type="protein sequence ID" value="KEQ00411.1"/>
    <property type="molecule type" value="Genomic_DNA"/>
</dbReference>
<name>A0A074V5H6_9NEIS</name>
<dbReference type="Proteomes" id="UP000027644">
    <property type="component" value="Unassembled WGS sequence"/>
</dbReference>
<protein>
    <submittedName>
        <fullName evidence="1">Uncharacterized protein</fullName>
    </submittedName>
</protein>
<organism evidence="1 2">
    <name type="scientific">Snodgrassella alvi SCGC AB-598-J21</name>
    <dbReference type="NCBI Taxonomy" id="1385367"/>
    <lineage>
        <taxon>Bacteria</taxon>
        <taxon>Pseudomonadati</taxon>
        <taxon>Pseudomonadota</taxon>
        <taxon>Betaproteobacteria</taxon>
        <taxon>Neisseriales</taxon>
        <taxon>Neisseriaceae</taxon>
        <taxon>Snodgrassella</taxon>
    </lineage>
</organism>
<comment type="caution">
    <text evidence="1">The sequence shown here is derived from an EMBL/GenBank/DDBJ whole genome shotgun (WGS) entry which is preliminary data.</text>
</comment>
<evidence type="ECO:0000313" key="2">
    <source>
        <dbReference type="Proteomes" id="UP000027644"/>
    </source>
</evidence>
<sequence>MHIPASEIDNWPLSEFNRYLSYYRRFGFPQWRTEQSIALNTLITARAAGDDSLKLEDLLLPYKADDEAEAEEEYDDEKDMDDDELIAIYAPF</sequence>